<accession>A0A2Z6B1J0</accession>
<dbReference type="KEGG" id="dfl:DFE_2609"/>
<dbReference type="Proteomes" id="UP000269883">
    <property type="component" value="Chromosome"/>
</dbReference>
<evidence type="ECO:0000313" key="3">
    <source>
        <dbReference type="Proteomes" id="UP000269883"/>
    </source>
</evidence>
<dbReference type="EMBL" id="AP017378">
    <property type="protein sequence ID" value="BBD09335.1"/>
    <property type="molecule type" value="Genomic_DNA"/>
</dbReference>
<dbReference type="AlphaFoldDB" id="A0A2Z6B1J0"/>
<keyword evidence="3" id="KW-1185">Reference proteome</keyword>
<evidence type="ECO:0000313" key="2">
    <source>
        <dbReference type="EMBL" id="BBD09335.1"/>
    </source>
</evidence>
<protein>
    <submittedName>
        <fullName evidence="2">Uncharacterized protein</fullName>
    </submittedName>
</protein>
<feature type="region of interest" description="Disordered" evidence="1">
    <location>
        <begin position="67"/>
        <end position="120"/>
    </location>
</feature>
<dbReference type="RefSeq" id="WP_232034782.1">
    <property type="nucleotide sequence ID" value="NZ_AP017378.1"/>
</dbReference>
<name>A0A2Z6B1J0_9BACT</name>
<gene>
    <name evidence="2" type="ORF">DFE_2609</name>
</gene>
<organism evidence="2 3">
    <name type="scientific">Desulfovibrio ferrophilus</name>
    <dbReference type="NCBI Taxonomy" id="241368"/>
    <lineage>
        <taxon>Bacteria</taxon>
        <taxon>Pseudomonadati</taxon>
        <taxon>Thermodesulfobacteriota</taxon>
        <taxon>Desulfovibrionia</taxon>
        <taxon>Desulfovibrionales</taxon>
        <taxon>Desulfovibrionaceae</taxon>
        <taxon>Desulfovibrio</taxon>
    </lineage>
</organism>
<evidence type="ECO:0000256" key="1">
    <source>
        <dbReference type="SAM" id="MobiDB-lite"/>
    </source>
</evidence>
<sequence length="120" mass="13864">MEKALEKLARQLMAFDEASLTSMWEKYAAIVQNFEPTKRWEEAVVTFGLIQSIRWKNQLFNYHWKQSSSPEDLPDQMPIIGSKSPFEKRPEPESENGAAGGADKRGKLLRFRSREDDESV</sequence>
<reference evidence="2 3" key="1">
    <citation type="journal article" date="2018" name="Sci. Adv.">
        <title>Multi-heme cytochromes provide a pathway for survival in energy-limited environments.</title>
        <authorList>
            <person name="Deng X."/>
            <person name="Dohmae N."/>
            <person name="Nealson K.H."/>
            <person name="Hashimoto K."/>
            <person name="Okamoto A."/>
        </authorList>
    </citation>
    <scope>NUCLEOTIDE SEQUENCE [LARGE SCALE GENOMIC DNA]</scope>
    <source>
        <strain evidence="2 3">IS5</strain>
    </source>
</reference>
<proteinExistence type="predicted"/>